<dbReference type="SUPFAM" id="SSF56176">
    <property type="entry name" value="FAD-binding/transporter-associated domain-like"/>
    <property type="match status" value="1"/>
</dbReference>
<keyword evidence="6 8" id="KW-0129">CBS domain</keyword>
<dbReference type="Proteomes" id="UP000323176">
    <property type="component" value="Unassembled WGS sequence"/>
</dbReference>
<protein>
    <submittedName>
        <fullName evidence="13">HlyC/CorC family transporter</fullName>
    </submittedName>
</protein>
<dbReference type="InterPro" id="IPR046342">
    <property type="entry name" value="CBS_dom_sf"/>
</dbReference>
<dbReference type="Pfam" id="PF01595">
    <property type="entry name" value="CNNM"/>
    <property type="match status" value="1"/>
</dbReference>
<dbReference type="PROSITE" id="PS51371">
    <property type="entry name" value="CBS"/>
    <property type="match status" value="1"/>
</dbReference>
<gene>
    <name evidence="13" type="ORF">EPJ72_00230</name>
</gene>
<comment type="caution">
    <text evidence="13">The sequence shown here is derived from an EMBL/GenBank/DDBJ whole genome shotgun (WGS) entry which is preliminary data.</text>
</comment>
<dbReference type="PANTHER" id="PTHR43099">
    <property type="entry name" value="UPF0053 PROTEIN YRKA"/>
    <property type="match status" value="1"/>
</dbReference>
<evidence type="ECO:0000256" key="1">
    <source>
        <dbReference type="ARBA" id="ARBA00004651"/>
    </source>
</evidence>
<dbReference type="SUPFAM" id="SSF54631">
    <property type="entry name" value="CBS-domain pair"/>
    <property type="match status" value="1"/>
</dbReference>
<feature type="transmembrane region" description="Helical" evidence="10">
    <location>
        <begin position="6"/>
        <end position="26"/>
    </location>
</feature>
<comment type="subcellular location">
    <subcellularLocation>
        <location evidence="1">Cell membrane</location>
        <topology evidence="1">Multi-pass membrane protein</topology>
    </subcellularLocation>
</comment>
<keyword evidence="7 9" id="KW-0472">Membrane</keyword>
<evidence type="ECO:0000256" key="8">
    <source>
        <dbReference type="PROSITE-ProRule" id="PRU00703"/>
    </source>
</evidence>
<keyword evidence="4" id="KW-0677">Repeat</keyword>
<dbReference type="CDD" id="cd04590">
    <property type="entry name" value="CBS_pair_CorC_HlyC_assoc"/>
    <property type="match status" value="1"/>
</dbReference>
<dbReference type="InterPro" id="IPR005170">
    <property type="entry name" value="Transptr-assoc_dom"/>
</dbReference>
<dbReference type="GO" id="GO:0050660">
    <property type="term" value="F:flavin adenine dinucleotide binding"/>
    <property type="evidence" value="ECO:0007669"/>
    <property type="project" value="InterPro"/>
</dbReference>
<name>A0A5C8FD45_BRAPL</name>
<proteinExistence type="predicted"/>
<organism evidence="13 14">
    <name type="scientific">Brachyspira pilosicoli</name>
    <name type="common">Serpulina pilosicoli</name>
    <dbReference type="NCBI Taxonomy" id="52584"/>
    <lineage>
        <taxon>Bacteria</taxon>
        <taxon>Pseudomonadati</taxon>
        <taxon>Spirochaetota</taxon>
        <taxon>Spirochaetia</taxon>
        <taxon>Brachyspirales</taxon>
        <taxon>Brachyspiraceae</taxon>
        <taxon>Brachyspira</taxon>
    </lineage>
</organism>
<feature type="domain" description="CBS" evidence="11">
    <location>
        <begin position="214"/>
        <end position="273"/>
    </location>
</feature>
<evidence type="ECO:0000256" key="7">
    <source>
        <dbReference type="ARBA" id="ARBA00023136"/>
    </source>
</evidence>
<dbReference type="PROSITE" id="PS51846">
    <property type="entry name" value="CNNM"/>
    <property type="match status" value="1"/>
</dbReference>
<keyword evidence="3 9" id="KW-0812">Transmembrane</keyword>
<keyword evidence="5 9" id="KW-1133">Transmembrane helix</keyword>
<evidence type="ECO:0000313" key="13">
    <source>
        <dbReference type="EMBL" id="TXJ47529.1"/>
    </source>
</evidence>
<evidence type="ECO:0000256" key="9">
    <source>
        <dbReference type="PROSITE-ProRule" id="PRU01193"/>
    </source>
</evidence>
<evidence type="ECO:0000256" key="2">
    <source>
        <dbReference type="ARBA" id="ARBA00022475"/>
    </source>
</evidence>
<evidence type="ECO:0000256" key="3">
    <source>
        <dbReference type="ARBA" id="ARBA00022692"/>
    </source>
</evidence>
<dbReference type="SMART" id="SM01091">
    <property type="entry name" value="CorC_HlyC"/>
    <property type="match status" value="1"/>
</dbReference>
<feature type="transmembrane region" description="Helical" evidence="10">
    <location>
        <begin position="131"/>
        <end position="153"/>
    </location>
</feature>
<reference evidence="13 14" key="1">
    <citation type="journal article" date="1992" name="Lakartidningen">
        <title>[Penicillin V and not amoxicillin is the first choice preparation in acute otitis].</title>
        <authorList>
            <person name="Kamme C."/>
            <person name="Lundgren K."/>
            <person name="Prellner K."/>
        </authorList>
    </citation>
    <scope>NUCLEOTIDE SEQUENCE [LARGE SCALE GENOMIC DNA]</scope>
    <source>
        <strain evidence="13 14">PC5538III-hc</strain>
    </source>
</reference>
<dbReference type="GO" id="GO:0005886">
    <property type="term" value="C:plasma membrane"/>
    <property type="evidence" value="ECO:0007669"/>
    <property type="project" value="UniProtKB-SubCell"/>
</dbReference>
<dbReference type="AlphaFoldDB" id="A0A5C8FD45"/>
<dbReference type="OrthoDB" id="9798188at2"/>
<feature type="transmembrane region" description="Helical" evidence="10">
    <location>
        <begin position="55"/>
        <end position="75"/>
    </location>
</feature>
<evidence type="ECO:0000256" key="5">
    <source>
        <dbReference type="ARBA" id="ARBA00022989"/>
    </source>
</evidence>
<dbReference type="InterPro" id="IPR036318">
    <property type="entry name" value="FAD-bd_PCMH-like_sf"/>
</dbReference>
<dbReference type="InterPro" id="IPR002550">
    <property type="entry name" value="CNNM"/>
</dbReference>
<dbReference type="InterPro" id="IPR016169">
    <property type="entry name" value="FAD-bd_PCMH_sub2"/>
</dbReference>
<evidence type="ECO:0000259" key="11">
    <source>
        <dbReference type="PROSITE" id="PS51371"/>
    </source>
</evidence>
<dbReference type="InterPro" id="IPR000644">
    <property type="entry name" value="CBS_dom"/>
</dbReference>
<feature type="transmembrane region" description="Helical" evidence="10">
    <location>
        <begin position="95"/>
        <end position="119"/>
    </location>
</feature>
<feature type="domain" description="CNNM transmembrane" evidence="12">
    <location>
        <begin position="1"/>
        <end position="195"/>
    </location>
</feature>
<evidence type="ECO:0000256" key="10">
    <source>
        <dbReference type="SAM" id="Phobius"/>
    </source>
</evidence>
<dbReference type="PANTHER" id="PTHR43099:SF2">
    <property type="entry name" value="UPF0053 PROTEIN YRKA"/>
    <property type="match status" value="1"/>
</dbReference>
<dbReference type="EMBL" id="SAXY01000002">
    <property type="protein sequence ID" value="TXJ47529.1"/>
    <property type="molecule type" value="Genomic_DNA"/>
</dbReference>
<evidence type="ECO:0000313" key="14">
    <source>
        <dbReference type="Proteomes" id="UP000323176"/>
    </source>
</evidence>
<keyword evidence="2" id="KW-1003">Cell membrane</keyword>
<evidence type="ECO:0000256" key="6">
    <source>
        <dbReference type="ARBA" id="ARBA00023122"/>
    </source>
</evidence>
<accession>A0A5C8FD45</accession>
<dbReference type="Gene3D" id="3.10.580.10">
    <property type="entry name" value="CBS-domain"/>
    <property type="match status" value="1"/>
</dbReference>
<dbReference type="InterPro" id="IPR044751">
    <property type="entry name" value="Ion_transp-like_CBS"/>
</dbReference>
<sequence>MDIIIIIILILLNGIFAMSEIAIISARKSSLTKDIKDGNKNAQIALDLANEPDKFLSTIQIGITLIGILTGIYSGDTISKDLSNLLLKINIPASYSLVISQVIIVALVTYLTLIFGELVPKRLGMVMPEKIAKAVASPMTILSKIGAPFVWILSNSAIIVSRTLGIKDEKTPITEEEIKSMVEEGKQGGEVKEVEQDIIERAFFLGDRKIESIMTHRADIVYLDINMTNDEIKKTISKNPYTIYPLIDKTLDNIIGVIKINEIFDKLNNSKAKIEKYAQKATYFHNNMEVYLVLEEMKKNNTKIGFISDEFGNIDGMITQHDIFSALVGSISETNKNMDIRKRKNGGYFVDGQCPIYDFLEYFEIEDENISNNYNTISGLILELLQHVPKEGESINWKNLSLEIVDMDGARIDKVIVEKLEDSKDN</sequence>
<evidence type="ECO:0000259" key="12">
    <source>
        <dbReference type="PROSITE" id="PS51846"/>
    </source>
</evidence>
<dbReference type="InterPro" id="IPR051676">
    <property type="entry name" value="UPF0053_domain"/>
</dbReference>
<dbReference type="Gene3D" id="3.30.465.10">
    <property type="match status" value="1"/>
</dbReference>
<dbReference type="Pfam" id="PF03471">
    <property type="entry name" value="CorC_HlyC"/>
    <property type="match status" value="1"/>
</dbReference>
<evidence type="ECO:0000256" key="4">
    <source>
        <dbReference type="ARBA" id="ARBA00022737"/>
    </source>
</evidence>